<dbReference type="Gene3D" id="3.30.750.44">
    <property type="match status" value="1"/>
</dbReference>
<evidence type="ECO:0000256" key="5">
    <source>
        <dbReference type="ARBA" id="ARBA00022801"/>
    </source>
</evidence>
<dbReference type="PANTHER" id="PTHR43253">
    <property type="entry name" value="TRICORN PROTEASE HOMOLOG 2-RELATED"/>
    <property type="match status" value="1"/>
</dbReference>
<evidence type="ECO:0000256" key="4">
    <source>
        <dbReference type="ARBA" id="ARBA00022670"/>
    </source>
</evidence>
<dbReference type="SMART" id="SM00228">
    <property type="entry name" value="PDZ"/>
    <property type="match status" value="1"/>
</dbReference>
<keyword evidence="4" id="KW-0645">Protease</keyword>
<evidence type="ECO:0000256" key="6">
    <source>
        <dbReference type="ARBA" id="ARBA00022825"/>
    </source>
</evidence>
<dbReference type="Pfam" id="PF14684">
    <property type="entry name" value="Tricorn_C1"/>
    <property type="match status" value="1"/>
</dbReference>
<keyword evidence="9" id="KW-1185">Reference proteome</keyword>
<sequence>MSSLHQKSLKNLHRWLALAITSVTGLLLVALLVLPAVSRLADPKSAVFEQAWQTVNQNFYDRRFNGVDWQAIRDRYRPLVAQASSMEAAAVVINQMLSELQTSHTQFYTRSEPAYYQLLGIFQSDSLWRQLRKFFPDGKVEYPGIGIFTQELNGQTFISAILNGSPAEKAGLKVGDRLLSVEGRPYQPIQSFVGKVGQGVKVSIQRTSDAASTQTITVTPKSLDPTKLFLEAMQASTEMIEQENQRIGYVHIWSYAGDRYQEELKRSLIYGDLRTADGLILDLREGWGGAIPEYLNFFTAKTPTLTQVERDGTKTDLNYRWSKPVVMLVNQRSRSGKEILAYGFQKYNIGAVIGSQTPGAVVGGRPFLMQDGSLLYLAVVDVFVNGERLEGRGVKPDIEVPFQLAYAQGADPQKQKAIAVLVQALQPSK</sequence>
<protein>
    <submittedName>
        <fullName evidence="8">S41 family peptidase</fullName>
    </submittedName>
</protein>
<comment type="similarity">
    <text evidence="2">Belongs to the peptidase S41B family.</text>
</comment>
<reference evidence="8 9" key="1">
    <citation type="submission" date="2022-04" db="EMBL/GenBank/DDBJ databases">
        <title>Positive selection, recombination, and allopatry shape intraspecific diversity of widespread and dominant cyanobacteria.</title>
        <authorList>
            <person name="Wei J."/>
            <person name="Shu W."/>
            <person name="Hu C."/>
        </authorList>
    </citation>
    <scope>NUCLEOTIDE SEQUENCE [LARGE SCALE GENOMIC DNA]</scope>
    <source>
        <strain evidence="8 9">GB2-A4</strain>
    </source>
</reference>
<keyword evidence="5" id="KW-0378">Hydrolase</keyword>
<comment type="subcellular location">
    <subcellularLocation>
        <location evidence="1">Cytoplasm</location>
    </subcellularLocation>
</comment>
<dbReference type="SUPFAM" id="SSF52096">
    <property type="entry name" value="ClpP/crotonase"/>
    <property type="match status" value="1"/>
</dbReference>
<accession>A0ABV0JDT6</accession>
<evidence type="ECO:0000313" key="9">
    <source>
        <dbReference type="Proteomes" id="UP001464891"/>
    </source>
</evidence>
<dbReference type="InterPro" id="IPR005151">
    <property type="entry name" value="Tail-specific_protease"/>
</dbReference>
<dbReference type="EMBL" id="JAMPKM010000017">
    <property type="protein sequence ID" value="MEP0819939.1"/>
    <property type="molecule type" value="Genomic_DNA"/>
</dbReference>
<evidence type="ECO:0000313" key="8">
    <source>
        <dbReference type="EMBL" id="MEP0819939.1"/>
    </source>
</evidence>
<dbReference type="InterPro" id="IPR041489">
    <property type="entry name" value="PDZ_6"/>
</dbReference>
<dbReference type="InterPro" id="IPR028204">
    <property type="entry name" value="Tricorn_C1"/>
</dbReference>
<comment type="caution">
    <text evidence="8">The sequence shown here is derived from an EMBL/GenBank/DDBJ whole genome shotgun (WGS) entry which is preliminary data.</text>
</comment>
<evidence type="ECO:0000256" key="1">
    <source>
        <dbReference type="ARBA" id="ARBA00004496"/>
    </source>
</evidence>
<dbReference type="InterPro" id="IPR001478">
    <property type="entry name" value="PDZ"/>
</dbReference>
<keyword evidence="3" id="KW-0963">Cytoplasm</keyword>
<feature type="domain" description="PDZ" evidence="7">
    <location>
        <begin position="144"/>
        <end position="208"/>
    </location>
</feature>
<dbReference type="SUPFAM" id="SSF50156">
    <property type="entry name" value="PDZ domain-like"/>
    <property type="match status" value="1"/>
</dbReference>
<dbReference type="SMART" id="SM00245">
    <property type="entry name" value="TSPc"/>
    <property type="match status" value="1"/>
</dbReference>
<gene>
    <name evidence="8" type="ORF">NC998_22810</name>
</gene>
<dbReference type="CDD" id="cd07562">
    <property type="entry name" value="Peptidase_S41_TRI"/>
    <property type="match status" value="1"/>
</dbReference>
<dbReference type="InterPro" id="IPR029045">
    <property type="entry name" value="ClpP/crotonase-like_dom_sf"/>
</dbReference>
<dbReference type="Gene3D" id="2.30.42.10">
    <property type="match status" value="1"/>
</dbReference>
<evidence type="ECO:0000256" key="3">
    <source>
        <dbReference type="ARBA" id="ARBA00022490"/>
    </source>
</evidence>
<dbReference type="PANTHER" id="PTHR43253:SF1">
    <property type="entry name" value="TRICORN PROTEASE HOMOLOG 2-RELATED"/>
    <property type="match status" value="1"/>
</dbReference>
<name>A0ABV0JDT6_9CYAN</name>
<dbReference type="InterPro" id="IPR036034">
    <property type="entry name" value="PDZ_sf"/>
</dbReference>
<dbReference type="Gene3D" id="3.90.226.10">
    <property type="entry name" value="2-enoyl-CoA Hydratase, Chain A, domain 1"/>
    <property type="match status" value="1"/>
</dbReference>
<dbReference type="Pfam" id="PF17820">
    <property type="entry name" value="PDZ_6"/>
    <property type="match status" value="1"/>
</dbReference>
<dbReference type="InterPro" id="IPR012393">
    <property type="entry name" value="Tricorn_protease"/>
</dbReference>
<dbReference type="RefSeq" id="WP_190432986.1">
    <property type="nucleotide sequence ID" value="NZ_JAMPKM010000017.1"/>
</dbReference>
<dbReference type="PROSITE" id="PS50106">
    <property type="entry name" value="PDZ"/>
    <property type="match status" value="1"/>
</dbReference>
<dbReference type="Proteomes" id="UP001464891">
    <property type="component" value="Unassembled WGS sequence"/>
</dbReference>
<organism evidence="8 9">
    <name type="scientific">Trichocoleus desertorum GB2-A4</name>
    <dbReference type="NCBI Taxonomy" id="2933944"/>
    <lineage>
        <taxon>Bacteria</taxon>
        <taxon>Bacillati</taxon>
        <taxon>Cyanobacteriota</taxon>
        <taxon>Cyanophyceae</taxon>
        <taxon>Leptolyngbyales</taxon>
        <taxon>Trichocoleusaceae</taxon>
        <taxon>Trichocoleus</taxon>
    </lineage>
</organism>
<proteinExistence type="inferred from homology"/>
<evidence type="ECO:0000256" key="2">
    <source>
        <dbReference type="ARBA" id="ARBA00008524"/>
    </source>
</evidence>
<dbReference type="Pfam" id="PF03572">
    <property type="entry name" value="Peptidase_S41"/>
    <property type="match status" value="1"/>
</dbReference>
<keyword evidence="6" id="KW-0720">Serine protease</keyword>
<evidence type="ECO:0000259" key="7">
    <source>
        <dbReference type="PROSITE" id="PS50106"/>
    </source>
</evidence>